<protein>
    <submittedName>
        <fullName evidence="1">Uncharacterized protein</fullName>
    </submittedName>
</protein>
<name>A0ABQ5X0W4_9PROT</name>
<dbReference type="RefSeq" id="WP_156476363.1">
    <property type="nucleotide sequence ID" value="NZ_BEWL01000010.1"/>
</dbReference>
<evidence type="ECO:0000313" key="2">
    <source>
        <dbReference type="Proteomes" id="UP001156672"/>
    </source>
</evidence>
<keyword evidence="2" id="KW-1185">Reference proteome</keyword>
<sequence length="53" mass="6096">MSGRTDTELLNWLERQGEFAVLDSHGEEYPIDWVCARNARQEIKAAMDAEERG</sequence>
<comment type="caution">
    <text evidence="1">The sequence shown here is derived from an EMBL/GenBank/DDBJ whole genome shotgun (WGS) entry which is preliminary data.</text>
</comment>
<reference evidence="2" key="1">
    <citation type="journal article" date="2019" name="Int. J. Syst. Evol. Microbiol.">
        <title>The Global Catalogue of Microorganisms (GCM) 10K type strain sequencing project: providing services to taxonomists for standard genome sequencing and annotation.</title>
        <authorList>
            <consortium name="The Broad Institute Genomics Platform"/>
            <consortium name="The Broad Institute Genome Sequencing Center for Infectious Disease"/>
            <person name="Wu L."/>
            <person name="Ma J."/>
        </authorList>
    </citation>
    <scope>NUCLEOTIDE SEQUENCE [LARGE SCALE GENOMIC DNA]</scope>
    <source>
        <strain evidence="2">NBRC 3250</strain>
    </source>
</reference>
<accession>A0ABQ5X0W4</accession>
<organism evidence="1 2">
    <name type="scientific">Gluconobacter albidus</name>
    <dbReference type="NCBI Taxonomy" id="318683"/>
    <lineage>
        <taxon>Bacteria</taxon>
        <taxon>Pseudomonadati</taxon>
        <taxon>Pseudomonadota</taxon>
        <taxon>Alphaproteobacteria</taxon>
        <taxon>Acetobacterales</taxon>
        <taxon>Acetobacteraceae</taxon>
        <taxon>Gluconobacter</taxon>
    </lineage>
</organism>
<dbReference type="EMBL" id="BSNW01000017">
    <property type="protein sequence ID" value="GLQ69402.1"/>
    <property type="molecule type" value="Genomic_DNA"/>
</dbReference>
<dbReference type="Proteomes" id="UP001156672">
    <property type="component" value="Unassembled WGS sequence"/>
</dbReference>
<proteinExistence type="predicted"/>
<evidence type="ECO:0000313" key="1">
    <source>
        <dbReference type="EMBL" id="GLQ69402.1"/>
    </source>
</evidence>
<gene>
    <name evidence="1" type="ORF">GCM10007866_18530</name>
</gene>